<dbReference type="EMBL" id="CAJOBA010039573">
    <property type="protein sequence ID" value="CAF4079593.1"/>
    <property type="molecule type" value="Genomic_DNA"/>
</dbReference>
<dbReference type="PANTHER" id="PTHR11085:SF10">
    <property type="entry name" value="NAD-DEPENDENT PROTEIN DEACYLASE SIRTUIN-5, MITOCHONDRIAL-RELATED"/>
    <property type="match status" value="1"/>
</dbReference>
<keyword evidence="2" id="KW-0520">NAD</keyword>
<evidence type="ECO:0000313" key="5">
    <source>
        <dbReference type="EMBL" id="CAF1274442.1"/>
    </source>
</evidence>
<feature type="domain" description="Deacetylase sirtuin-type" evidence="4">
    <location>
        <begin position="1"/>
        <end position="164"/>
    </location>
</feature>
<dbReference type="InterPro" id="IPR026590">
    <property type="entry name" value="Ssirtuin_cat_dom"/>
</dbReference>
<dbReference type="InterPro" id="IPR029035">
    <property type="entry name" value="DHS-like_NAD/FAD-binding_dom"/>
</dbReference>
<dbReference type="Pfam" id="PF02146">
    <property type="entry name" value="SIR2"/>
    <property type="match status" value="1"/>
</dbReference>
<evidence type="ECO:0000256" key="3">
    <source>
        <dbReference type="PROSITE-ProRule" id="PRU00236"/>
    </source>
</evidence>
<dbReference type="InterPro" id="IPR026591">
    <property type="entry name" value="Sirtuin_cat_small_dom_sf"/>
</dbReference>
<dbReference type="AlphaFoldDB" id="A0A8S2Q073"/>
<dbReference type="Proteomes" id="UP000682733">
    <property type="component" value="Unassembled WGS sequence"/>
</dbReference>
<dbReference type="EMBL" id="CAJNOK010018012">
    <property type="protein sequence ID" value="CAF1274442.1"/>
    <property type="molecule type" value="Genomic_DNA"/>
</dbReference>
<dbReference type="Proteomes" id="UP000677228">
    <property type="component" value="Unassembled WGS sequence"/>
</dbReference>
<dbReference type="GO" id="GO:0017136">
    <property type="term" value="F:histone deacetylase activity, NAD-dependent"/>
    <property type="evidence" value="ECO:0007669"/>
    <property type="project" value="TreeGrafter"/>
</dbReference>
<sequence length="164" mass="18011">MAGCKLLSELHGCSARVVCVDCSFNQMSRSDIQTMMKNENPTFTVKSDEVNPDADVYLSPEQLSDFKPPRCPECSGRVKPNVTFFGDNVDRKLVNFLKSQIDDSDSVLVAGSSLEVMSSYRFIIKAKESKLPIAIVNIGKTRGDLDATLKISTKCGSILPQIKV</sequence>
<evidence type="ECO:0000259" key="4">
    <source>
        <dbReference type="PROSITE" id="PS50305"/>
    </source>
</evidence>
<dbReference type="PANTHER" id="PTHR11085">
    <property type="entry name" value="NAD-DEPENDENT PROTEIN DEACYLASE SIRTUIN-5, MITOCHONDRIAL-RELATED"/>
    <property type="match status" value="1"/>
</dbReference>
<accession>A0A8S2Q073</accession>
<protein>
    <recommendedName>
        <fullName evidence="4">Deacetylase sirtuin-type domain-containing protein</fullName>
    </recommendedName>
</protein>
<dbReference type="PROSITE" id="PS50305">
    <property type="entry name" value="SIRTUIN"/>
    <property type="match status" value="1"/>
</dbReference>
<organism evidence="6 7">
    <name type="scientific">Didymodactylos carnosus</name>
    <dbReference type="NCBI Taxonomy" id="1234261"/>
    <lineage>
        <taxon>Eukaryota</taxon>
        <taxon>Metazoa</taxon>
        <taxon>Spiralia</taxon>
        <taxon>Gnathifera</taxon>
        <taxon>Rotifera</taxon>
        <taxon>Eurotatoria</taxon>
        <taxon>Bdelloidea</taxon>
        <taxon>Philodinida</taxon>
        <taxon>Philodinidae</taxon>
        <taxon>Didymodactylos</taxon>
    </lineage>
</organism>
<evidence type="ECO:0000313" key="6">
    <source>
        <dbReference type="EMBL" id="CAF4079593.1"/>
    </source>
</evidence>
<comment type="caution">
    <text evidence="3">Lacks conserved residue(s) required for the propagation of feature annotation.</text>
</comment>
<dbReference type="InterPro" id="IPR003000">
    <property type="entry name" value="Sirtuin"/>
</dbReference>
<proteinExistence type="predicted"/>
<dbReference type="Gene3D" id="3.30.1600.10">
    <property type="entry name" value="SIR2/SIRT2 'Small Domain"/>
    <property type="match status" value="1"/>
</dbReference>
<dbReference type="GO" id="GO:0070403">
    <property type="term" value="F:NAD+ binding"/>
    <property type="evidence" value="ECO:0007669"/>
    <property type="project" value="InterPro"/>
</dbReference>
<name>A0A8S2Q073_9BILA</name>
<reference evidence="6" key="1">
    <citation type="submission" date="2021-02" db="EMBL/GenBank/DDBJ databases">
        <authorList>
            <person name="Nowell W R."/>
        </authorList>
    </citation>
    <scope>NUCLEOTIDE SEQUENCE</scope>
</reference>
<dbReference type="Gene3D" id="3.40.50.1220">
    <property type="entry name" value="TPP-binding domain"/>
    <property type="match status" value="1"/>
</dbReference>
<evidence type="ECO:0000256" key="1">
    <source>
        <dbReference type="ARBA" id="ARBA00022679"/>
    </source>
</evidence>
<dbReference type="GO" id="GO:0005759">
    <property type="term" value="C:mitochondrial matrix"/>
    <property type="evidence" value="ECO:0007669"/>
    <property type="project" value="TreeGrafter"/>
</dbReference>
<dbReference type="InterPro" id="IPR050134">
    <property type="entry name" value="NAD-dep_sirtuin_deacylases"/>
</dbReference>
<keyword evidence="1" id="KW-0808">Transferase</keyword>
<comment type="caution">
    <text evidence="6">The sequence shown here is derived from an EMBL/GenBank/DDBJ whole genome shotgun (WGS) entry which is preliminary data.</text>
</comment>
<dbReference type="SUPFAM" id="SSF52467">
    <property type="entry name" value="DHS-like NAD/FAD-binding domain"/>
    <property type="match status" value="1"/>
</dbReference>
<evidence type="ECO:0000313" key="7">
    <source>
        <dbReference type="Proteomes" id="UP000682733"/>
    </source>
</evidence>
<evidence type="ECO:0000256" key="2">
    <source>
        <dbReference type="ARBA" id="ARBA00023027"/>
    </source>
</evidence>
<gene>
    <name evidence="5" type="ORF">OVA965_LOCUS27342</name>
    <name evidence="6" type="ORF">TMI583_LOCUS28086</name>
</gene>